<dbReference type="SUPFAM" id="SSF52833">
    <property type="entry name" value="Thioredoxin-like"/>
    <property type="match status" value="1"/>
</dbReference>
<dbReference type="OrthoDB" id="9799122at2"/>
<dbReference type="InterPro" id="IPR001853">
    <property type="entry name" value="DSBA-like_thioredoxin_dom"/>
</dbReference>
<dbReference type="PANTHER" id="PTHR13887">
    <property type="entry name" value="GLUTATHIONE S-TRANSFERASE KAPPA"/>
    <property type="match status" value="1"/>
</dbReference>
<dbReference type="KEGG" id="nio:NITINOP_0174"/>
<dbReference type="Gene3D" id="3.40.30.10">
    <property type="entry name" value="Glutaredoxin"/>
    <property type="match status" value="1"/>
</dbReference>
<keyword evidence="1" id="KW-0175">Coiled coil</keyword>
<dbReference type="STRING" id="1715989.NITINOP_0174"/>
<dbReference type="InterPro" id="IPR036249">
    <property type="entry name" value="Thioredoxin-like_sf"/>
</dbReference>
<organism evidence="3 4">
    <name type="scientific">Candidatus Nitrospira inopinata</name>
    <dbReference type="NCBI Taxonomy" id="1715989"/>
    <lineage>
        <taxon>Bacteria</taxon>
        <taxon>Pseudomonadati</taxon>
        <taxon>Nitrospirota</taxon>
        <taxon>Nitrospiria</taxon>
        <taxon>Nitrospirales</taxon>
        <taxon>Nitrospiraceae</taxon>
        <taxon>Nitrospira</taxon>
    </lineage>
</organism>
<reference evidence="4" key="1">
    <citation type="submission" date="2015-09" db="EMBL/GenBank/DDBJ databases">
        <authorList>
            <person name="Daims H."/>
        </authorList>
    </citation>
    <scope>NUCLEOTIDE SEQUENCE [LARGE SCALE GENOMIC DNA]</scope>
</reference>
<dbReference type="EMBL" id="LN885086">
    <property type="protein sequence ID" value="CUQ65150.1"/>
    <property type="molecule type" value="Genomic_DNA"/>
</dbReference>
<protein>
    <submittedName>
        <fullName evidence="3">Putative thiol oxidoreductase, DsbA family, FrnE subfamily</fullName>
    </submittedName>
</protein>
<feature type="coiled-coil region" evidence="1">
    <location>
        <begin position="66"/>
        <end position="93"/>
    </location>
</feature>
<accession>A0A0S4KPQ4</accession>
<evidence type="ECO:0000256" key="1">
    <source>
        <dbReference type="SAM" id="Coils"/>
    </source>
</evidence>
<evidence type="ECO:0000313" key="3">
    <source>
        <dbReference type="EMBL" id="CUQ65150.1"/>
    </source>
</evidence>
<evidence type="ECO:0000259" key="2">
    <source>
        <dbReference type="Pfam" id="PF01323"/>
    </source>
</evidence>
<name>A0A0S4KPQ4_9BACT</name>
<dbReference type="Pfam" id="PF01323">
    <property type="entry name" value="DSBA"/>
    <property type="match status" value="1"/>
</dbReference>
<dbReference type="GO" id="GO:0016491">
    <property type="term" value="F:oxidoreductase activity"/>
    <property type="evidence" value="ECO:0007669"/>
    <property type="project" value="InterPro"/>
</dbReference>
<dbReference type="RefSeq" id="WP_082633460.1">
    <property type="nucleotide sequence ID" value="NZ_LN885086.1"/>
</dbReference>
<dbReference type="AlphaFoldDB" id="A0A0S4KPQ4"/>
<proteinExistence type="predicted"/>
<sequence length="228" mass="24939">MTQDPVLIEVYSDVICPWCYVGKRRLERVLQHLAGLVPTTVQWRPFQLNPGMPLDGMDRTAYLEAKFGSREAYRRLEEQVMAAEEEIPFAFDRITVTPNTLLAHRLIWYAGAQGRQDAMVETLFRLYFVEGRDIGRAETLSEAAGQVGLAASEVKEFLGGSEGVDEVCRAEAVGRRLGIRAVPCFVFNGTSMLTGAQPADVLRTAIAAAGKQGAGAVSRRASRICGAS</sequence>
<dbReference type="Proteomes" id="UP000066284">
    <property type="component" value="Chromosome 1"/>
</dbReference>
<keyword evidence="4" id="KW-1185">Reference proteome</keyword>
<dbReference type="PANTHER" id="PTHR13887:SF41">
    <property type="entry name" value="THIOREDOXIN SUPERFAMILY PROTEIN"/>
    <property type="match status" value="1"/>
</dbReference>
<dbReference type="CDD" id="cd03024">
    <property type="entry name" value="DsbA_FrnE"/>
    <property type="match status" value="1"/>
</dbReference>
<feature type="domain" description="DSBA-like thioredoxin" evidence="2">
    <location>
        <begin position="8"/>
        <end position="207"/>
    </location>
</feature>
<gene>
    <name evidence="3" type="ORF">NITINOP_0174</name>
</gene>
<evidence type="ECO:0000313" key="4">
    <source>
        <dbReference type="Proteomes" id="UP000066284"/>
    </source>
</evidence>